<keyword evidence="2" id="KW-1185">Reference proteome</keyword>
<gene>
    <name evidence="1" type="ORF">CTRU02_201422</name>
</gene>
<proteinExistence type="predicted"/>
<comment type="caution">
    <text evidence="1">The sequence shown here is derived from an EMBL/GenBank/DDBJ whole genome shotgun (WGS) entry which is preliminary data.</text>
</comment>
<reference evidence="1 2" key="1">
    <citation type="journal article" date="2020" name="Phytopathology">
        <title>Genome Sequence Resources of Colletotrichum truncatum, C. plurivorum, C. musicola, and C. sojae: Four Species Pathogenic to Soybean (Glycine max).</title>
        <authorList>
            <person name="Rogerio F."/>
            <person name="Boufleur T.R."/>
            <person name="Ciampi-Guillardi M."/>
            <person name="Sukno S.A."/>
            <person name="Thon M.R."/>
            <person name="Massola Junior N.S."/>
            <person name="Baroncelli R."/>
        </authorList>
    </citation>
    <scope>NUCLEOTIDE SEQUENCE [LARGE SCALE GENOMIC DNA]</scope>
    <source>
        <strain evidence="1 2">CMES1059</strain>
    </source>
</reference>
<evidence type="ECO:0000313" key="2">
    <source>
        <dbReference type="Proteomes" id="UP000805649"/>
    </source>
</evidence>
<dbReference type="Proteomes" id="UP000805649">
    <property type="component" value="Unassembled WGS sequence"/>
</dbReference>
<protein>
    <submittedName>
        <fullName evidence="1">Uncharacterized protein</fullName>
    </submittedName>
</protein>
<accession>A0ACC3ZHE3</accession>
<dbReference type="EMBL" id="VUJX02000001">
    <property type="protein sequence ID" value="KAL0943534.1"/>
    <property type="molecule type" value="Genomic_DNA"/>
</dbReference>
<name>A0ACC3ZHE3_COLTU</name>
<sequence>MSTTELEFKIRQAAVKNRELLSILAETDHAVPDLKQQRRLISDLESQLQASDKNVRNLDTQRKKELKEHEKYRDSVMRRFMHKAVGKREKFDERAAKEEREYFDVLQEEHREKEINKNLRDQLEEAKNAKGPLEKQAKRHEDAQRELDSLYDSIFAGPTPSHPKEDSLEHATSRALNAYHDTRSKAEAEQHAINLLTDSIRRMGDALREIDQALSHSRMDMFGGGTMSDLMERNCLQRAESATQEARMLVMQAQRMTPYIGDMPSVTINHGNLLGDVLFDNIFSDMAFHDEIKKSRMSVERAAEALSQFLKETRGRHTQLSWEIKEREATLEETRLLLQKERERLFEIFAGSDNSEIKARPIAVASGSSKPWDY</sequence>
<evidence type="ECO:0000313" key="1">
    <source>
        <dbReference type="EMBL" id="KAL0943534.1"/>
    </source>
</evidence>
<organism evidence="1 2">
    <name type="scientific">Colletotrichum truncatum</name>
    <name type="common">Anthracnose fungus</name>
    <name type="synonym">Colletotrichum capsici</name>
    <dbReference type="NCBI Taxonomy" id="5467"/>
    <lineage>
        <taxon>Eukaryota</taxon>
        <taxon>Fungi</taxon>
        <taxon>Dikarya</taxon>
        <taxon>Ascomycota</taxon>
        <taxon>Pezizomycotina</taxon>
        <taxon>Sordariomycetes</taxon>
        <taxon>Hypocreomycetidae</taxon>
        <taxon>Glomerellales</taxon>
        <taxon>Glomerellaceae</taxon>
        <taxon>Colletotrichum</taxon>
        <taxon>Colletotrichum truncatum species complex</taxon>
    </lineage>
</organism>